<feature type="transmembrane region" description="Helical" evidence="6">
    <location>
        <begin position="211"/>
        <end position="236"/>
    </location>
</feature>
<evidence type="ECO:0000256" key="4">
    <source>
        <dbReference type="ARBA" id="ARBA00022989"/>
    </source>
</evidence>
<feature type="transmembrane region" description="Helical" evidence="6">
    <location>
        <begin position="46"/>
        <end position="65"/>
    </location>
</feature>
<evidence type="ECO:0000256" key="1">
    <source>
        <dbReference type="ARBA" id="ARBA00004651"/>
    </source>
</evidence>
<evidence type="ECO:0000313" key="7">
    <source>
        <dbReference type="EMBL" id="CUR57348.1"/>
    </source>
</evidence>
<organism evidence="7">
    <name type="scientific">metagenome</name>
    <dbReference type="NCBI Taxonomy" id="256318"/>
    <lineage>
        <taxon>unclassified sequences</taxon>
        <taxon>metagenomes</taxon>
    </lineage>
</organism>
<evidence type="ECO:0000256" key="2">
    <source>
        <dbReference type="ARBA" id="ARBA00022475"/>
    </source>
</evidence>
<dbReference type="Pfam" id="PF07690">
    <property type="entry name" value="MFS_1"/>
    <property type="match status" value="1"/>
</dbReference>
<evidence type="ECO:0000256" key="5">
    <source>
        <dbReference type="ARBA" id="ARBA00023136"/>
    </source>
</evidence>
<feature type="transmembrane region" description="Helical" evidence="6">
    <location>
        <begin position="365"/>
        <end position="384"/>
    </location>
</feature>
<sequence>MSTDQAVVRRLLASHAAAGVAMSLVWPLLLVLVWDRAGDTSRGALLLGLTGAARMLPYVLLSWATGSLGDRFRRDRVLRATLVGRIAMAVGVAVALAEGWLLVAVLAASAAVVCGTPAYPLLAATIPQVAGESRRRATEVLVTIEVGAFVVGPALGGVLLGAHLRAWIPAGAVLLSVVALLLVTAVRLPGPIHTLSDAPSLREMFGTVRSTPAVLAALAVVAVLNLIDGAASLALLPMTQEVWRHDDGGFGLATAWLGFGALGAPLLWWIRGSAVRRRRVGLVLLAVALSVVALSPTLAWGLAPLAVVGAATVHVESAVTESIQDGIADEHRAGVLGLADSVMVGAGMLGALAAPWLVELAGPRALFLGIALAGAGTVWVRGGVSACCQSVRISAASASSSTERSLCSATGDWCAVMSSSASARLAKSSR</sequence>
<comment type="subcellular location">
    <subcellularLocation>
        <location evidence="1">Cell membrane</location>
        <topology evidence="1">Multi-pass membrane protein</topology>
    </subcellularLocation>
</comment>
<accession>A0A2P2C5Q3</accession>
<proteinExistence type="predicted"/>
<feature type="transmembrane region" description="Helical" evidence="6">
    <location>
        <begin position="138"/>
        <end position="160"/>
    </location>
</feature>
<feature type="transmembrane region" description="Helical" evidence="6">
    <location>
        <begin position="166"/>
        <end position="190"/>
    </location>
</feature>
<reference evidence="7" key="1">
    <citation type="submission" date="2015-08" db="EMBL/GenBank/DDBJ databases">
        <authorList>
            <person name="Babu N.S."/>
            <person name="Beckwith C.J."/>
            <person name="Beseler K.G."/>
            <person name="Brison A."/>
            <person name="Carone J.V."/>
            <person name="Caskin T.P."/>
            <person name="Diamond M."/>
            <person name="Durham M.E."/>
            <person name="Foxe J.M."/>
            <person name="Go M."/>
            <person name="Henderson B.A."/>
            <person name="Jones I.B."/>
            <person name="McGettigan J.A."/>
            <person name="Micheletti S.J."/>
            <person name="Nasrallah M.E."/>
            <person name="Ortiz D."/>
            <person name="Piller C.R."/>
            <person name="Privatt S.R."/>
            <person name="Schneider S.L."/>
            <person name="Sharp S."/>
            <person name="Smith T.C."/>
            <person name="Stanton J.D."/>
            <person name="Ullery H.E."/>
            <person name="Wilson R.J."/>
            <person name="Serrano M.G."/>
            <person name="Buck G."/>
            <person name="Lee V."/>
            <person name="Wang Y."/>
            <person name="Carvalho R."/>
            <person name="Voegtly L."/>
            <person name="Shi R."/>
            <person name="Duckworth R."/>
            <person name="Johnson A."/>
            <person name="Loviza R."/>
            <person name="Walstead R."/>
            <person name="Shah Z."/>
            <person name="Kiflezghi M."/>
            <person name="Wade K."/>
            <person name="Ball S.L."/>
            <person name="Bradley K.W."/>
            <person name="Asai D.J."/>
            <person name="Bowman C.A."/>
            <person name="Russell D.A."/>
            <person name="Pope W.H."/>
            <person name="Jacobs-Sera D."/>
            <person name="Hendrix R.W."/>
            <person name="Hatfull G.F."/>
        </authorList>
    </citation>
    <scope>NUCLEOTIDE SEQUENCE</scope>
</reference>
<dbReference type="InterPro" id="IPR011701">
    <property type="entry name" value="MFS"/>
</dbReference>
<feature type="transmembrane region" description="Helical" evidence="6">
    <location>
        <begin position="103"/>
        <end position="126"/>
    </location>
</feature>
<evidence type="ECO:0000256" key="6">
    <source>
        <dbReference type="SAM" id="Phobius"/>
    </source>
</evidence>
<name>A0A2P2C5Q3_9ZZZZ</name>
<feature type="transmembrane region" description="Helical" evidence="6">
    <location>
        <begin position="77"/>
        <end position="97"/>
    </location>
</feature>
<feature type="transmembrane region" description="Helical" evidence="6">
    <location>
        <begin position="248"/>
        <end position="270"/>
    </location>
</feature>
<feature type="transmembrane region" description="Helical" evidence="6">
    <location>
        <begin position="282"/>
        <end position="315"/>
    </location>
</feature>
<keyword evidence="4 6" id="KW-1133">Transmembrane helix</keyword>
<dbReference type="InterPro" id="IPR036259">
    <property type="entry name" value="MFS_trans_sf"/>
</dbReference>
<keyword evidence="3 6" id="KW-0812">Transmembrane</keyword>
<dbReference type="AlphaFoldDB" id="A0A2P2C5Q3"/>
<evidence type="ECO:0008006" key="8">
    <source>
        <dbReference type="Google" id="ProtNLM"/>
    </source>
</evidence>
<protein>
    <recommendedName>
        <fullName evidence="8">Major facilitator superfamily MFS_1</fullName>
    </recommendedName>
</protein>
<dbReference type="PANTHER" id="PTHR23513">
    <property type="entry name" value="INTEGRAL MEMBRANE EFFLUX PROTEIN-RELATED"/>
    <property type="match status" value="1"/>
</dbReference>
<dbReference type="GO" id="GO:0022857">
    <property type="term" value="F:transmembrane transporter activity"/>
    <property type="evidence" value="ECO:0007669"/>
    <property type="project" value="InterPro"/>
</dbReference>
<dbReference type="GO" id="GO:0005886">
    <property type="term" value="C:plasma membrane"/>
    <property type="evidence" value="ECO:0007669"/>
    <property type="project" value="UniProtKB-SubCell"/>
</dbReference>
<evidence type="ECO:0000256" key="3">
    <source>
        <dbReference type="ARBA" id="ARBA00022692"/>
    </source>
</evidence>
<keyword evidence="5 6" id="KW-0472">Membrane</keyword>
<dbReference type="PANTHER" id="PTHR23513:SF6">
    <property type="entry name" value="MAJOR FACILITATOR SUPERFAMILY ASSOCIATED DOMAIN-CONTAINING PROTEIN"/>
    <property type="match status" value="1"/>
</dbReference>
<feature type="transmembrane region" description="Helical" evidence="6">
    <location>
        <begin position="12"/>
        <end position="34"/>
    </location>
</feature>
<dbReference type="EMBL" id="CZKA01000035">
    <property type="protein sequence ID" value="CUR57348.1"/>
    <property type="molecule type" value="Genomic_DNA"/>
</dbReference>
<keyword evidence="2" id="KW-1003">Cell membrane</keyword>
<dbReference type="Gene3D" id="1.20.1250.20">
    <property type="entry name" value="MFS general substrate transporter like domains"/>
    <property type="match status" value="1"/>
</dbReference>
<gene>
    <name evidence="7" type="ORF">NOCA2400013</name>
</gene>
<dbReference type="SUPFAM" id="SSF103473">
    <property type="entry name" value="MFS general substrate transporter"/>
    <property type="match status" value="1"/>
</dbReference>